<keyword evidence="1 3" id="KW-0732">Signal</keyword>
<dbReference type="Pfam" id="PF00639">
    <property type="entry name" value="Rotamase"/>
    <property type="match status" value="2"/>
</dbReference>
<evidence type="ECO:0000313" key="5">
    <source>
        <dbReference type="EMBL" id="MCA6078275.1"/>
    </source>
</evidence>
<dbReference type="Gene3D" id="1.10.4030.10">
    <property type="entry name" value="Porin chaperone SurA, peptide-binding domain"/>
    <property type="match status" value="1"/>
</dbReference>
<comment type="caution">
    <text evidence="5">The sequence shown here is derived from an EMBL/GenBank/DDBJ whole genome shotgun (WGS) entry which is preliminary data.</text>
</comment>
<dbReference type="InterPro" id="IPR000297">
    <property type="entry name" value="PPIase_PpiC"/>
</dbReference>
<dbReference type="SUPFAM" id="SSF54534">
    <property type="entry name" value="FKBP-like"/>
    <property type="match status" value="2"/>
</dbReference>
<keyword evidence="2 5" id="KW-0413">Isomerase</keyword>
<dbReference type="PROSITE" id="PS50198">
    <property type="entry name" value="PPIC_PPIASE_2"/>
    <property type="match status" value="2"/>
</dbReference>
<feature type="domain" description="PpiC" evidence="4">
    <location>
        <begin position="178"/>
        <end position="277"/>
    </location>
</feature>
<evidence type="ECO:0000256" key="1">
    <source>
        <dbReference type="ARBA" id="ARBA00022729"/>
    </source>
</evidence>
<protein>
    <submittedName>
        <fullName evidence="5">Peptidylprolyl isomerase</fullName>
        <ecNumber evidence="5">5.2.1.8</ecNumber>
    </submittedName>
</protein>
<evidence type="ECO:0000313" key="6">
    <source>
        <dbReference type="Proteomes" id="UP001139409"/>
    </source>
</evidence>
<accession>A0A9X1KZH7</accession>
<dbReference type="Gene3D" id="3.10.50.40">
    <property type="match status" value="2"/>
</dbReference>
<dbReference type="InterPro" id="IPR027304">
    <property type="entry name" value="Trigger_fact/SurA_dom_sf"/>
</dbReference>
<dbReference type="SUPFAM" id="SSF109998">
    <property type="entry name" value="Triger factor/SurA peptide-binding domain-like"/>
    <property type="match status" value="1"/>
</dbReference>
<keyword evidence="2" id="KW-0697">Rotamase</keyword>
<feature type="domain" description="PpiC" evidence="4">
    <location>
        <begin position="280"/>
        <end position="375"/>
    </location>
</feature>
<name>A0A9X1KZH7_9BACT</name>
<evidence type="ECO:0000256" key="3">
    <source>
        <dbReference type="SAM" id="SignalP"/>
    </source>
</evidence>
<feature type="signal peptide" evidence="3">
    <location>
        <begin position="1"/>
        <end position="24"/>
    </location>
</feature>
<evidence type="ECO:0000256" key="2">
    <source>
        <dbReference type="PROSITE-ProRule" id="PRU00278"/>
    </source>
</evidence>
<dbReference type="PANTHER" id="PTHR47637:SF1">
    <property type="entry name" value="CHAPERONE SURA"/>
    <property type="match status" value="1"/>
</dbReference>
<evidence type="ECO:0000259" key="4">
    <source>
        <dbReference type="PROSITE" id="PS50198"/>
    </source>
</evidence>
<dbReference type="RefSeq" id="WP_225699129.1">
    <property type="nucleotide sequence ID" value="NZ_JAIXNE010000005.1"/>
</dbReference>
<dbReference type="InterPro" id="IPR050280">
    <property type="entry name" value="OMP_Chaperone_SurA"/>
</dbReference>
<dbReference type="InterPro" id="IPR046357">
    <property type="entry name" value="PPIase_dom_sf"/>
</dbReference>
<gene>
    <name evidence="5" type="ORF">LDX50_25610</name>
</gene>
<dbReference type="PANTHER" id="PTHR47637">
    <property type="entry name" value="CHAPERONE SURA"/>
    <property type="match status" value="1"/>
</dbReference>
<dbReference type="GO" id="GO:0003755">
    <property type="term" value="F:peptidyl-prolyl cis-trans isomerase activity"/>
    <property type="evidence" value="ECO:0007669"/>
    <property type="project" value="UniProtKB-KW"/>
</dbReference>
<dbReference type="Proteomes" id="UP001139409">
    <property type="component" value="Unassembled WGS sequence"/>
</dbReference>
<proteinExistence type="predicted"/>
<organism evidence="5 6">
    <name type="scientific">Fulvivirga sedimenti</name>
    <dbReference type="NCBI Taxonomy" id="2879465"/>
    <lineage>
        <taxon>Bacteria</taxon>
        <taxon>Pseudomonadati</taxon>
        <taxon>Bacteroidota</taxon>
        <taxon>Cytophagia</taxon>
        <taxon>Cytophagales</taxon>
        <taxon>Fulvivirgaceae</taxon>
        <taxon>Fulvivirga</taxon>
    </lineage>
</organism>
<sequence length="447" mass="50805">MNSLKYLNKIFLFCLVMLAINARAQTGEGVIIDEIIAKVDNYIVLKSELEKAYLNYLSSGNQAAPDTKCRILAQLISGKLMVAKAEIDSVIVSDLEVDNQLQRRMQVILSQYGGTEEQFEQYYGKTIEELQAEIRDQVKEQMVVQRMQETITADVSVTPAEVRKFFNQIPRDSLPFFSTEMEVSQIVKIPEPNETIKSQIREQLAVLRSRALQGESFEALAKEYSQGPSGPNGGNLGWASRGMMAPEYEANSLKLKPGEISEPFETSFGIHIVQLLERRGNEYNSRHIIIIPEPSEEDVRSAEKFLDSLRTRINEDTLTFTTMAREYSDDKLTSSSGGFFTDSQGSLRVAAEEMDPVIYLALDSMEVGSISKPTRFRTLEEKEAVRILFYKSKLPPHQANLKDDWQKIQNAALNEKKNRILNEWFNKARNDVFINIDDEYDYCGIVN</sequence>
<dbReference type="PROSITE" id="PS01096">
    <property type="entry name" value="PPIC_PPIASE_1"/>
    <property type="match status" value="1"/>
</dbReference>
<dbReference type="AlphaFoldDB" id="A0A9X1KZH7"/>
<dbReference type="EMBL" id="JAIXNE010000005">
    <property type="protein sequence ID" value="MCA6078275.1"/>
    <property type="molecule type" value="Genomic_DNA"/>
</dbReference>
<feature type="chain" id="PRO_5040884836" evidence="3">
    <location>
        <begin position="25"/>
        <end position="447"/>
    </location>
</feature>
<dbReference type="InterPro" id="IPR023058">
    <property type="entry name" value="PPIase_PpiC_CS"/>
</dbReference>
<keyword evidence="6" id="KW-1185">Reference proteome</keyword>
<reference evidence="5" key="1">
    <citation type="submission" date="2021-09" db="EMBL/GenBank/DDBJ databases">
        <title>Fulvivirga sp. isolated from coastal sediment.</title>
        <authorList>
            <person name="Yu H."/>
        </authorList>
    </citation>
    <scope>NUCLEOTIDE SEQUENCE</scope>
    <source>
        <strain evidence="5">1062</strain>
    </source>
</reference>
<dbReference type="EC" id="5.2.1.8" evidence="5"/>